<dbReference type="InterPro" id="IPR029057">
    <property type="entry name" value="PRTase-like"/>
</dbReference>
<dbReference type="SUPFAM" id="SSF53271">
    <property type="entry name" value="PRTase-like"/>
    <property type="match status" value="1"/>
</dbReference>
<dbReference type="Pfam" id="PF00156">
    <property type="entry name" value="Pribosyltran"/>
    <property type="match status" value="1"/>
</dbReference>
<dbReference type="CDD" id="cd06223">
    <property type="entry name" value="PRTases_typeI"/>
    <property type="match status" value="1"/>
</dbReference>
<protein>
    <submittedName>
        <fullName evidence="4">KPRS4-like protein</fullName>
    </submittedName>
</protein>
<accession>A0ABY7F9L6</accession>
<evidence type="ECO:0000259" key="3">
    <source>
        <dbReference type="Pfam" id="PF00156"/>
    </source>
</evidence>
<dbReference type="Gene3D" id="3.40.50.2020">
    <property type="match status" value="1"/>
</dbReference>
<evidence type="ECO:0000256" key="2">
    <source>
        <dbReference type="SAM" id="MobiDB-lite"/>
    </source>
</evidence>
<gene>
    <name evidence="4" type="ORF">MAR_030595</name>
</gene>
<organism evidence="4 5">
    <name type="scientific">Mya arenaria</name>
    <name type="common">Soft-shell clam</name>
    <dbReference type="NCBI Taxonomy" id="6604"/>
    <lineage>
        <taxon>Eukaryota</taxon>
        <taxon>Metazoa</taxon>
        <taxon>Spiralia</taxon>
        <taxon>Lophotrochozoa</taxon>
        <taxon>Mollusca</taxon>
        <taxon>Bivalvia</taxon>
        <taxon>Autobranchia</taxon>
        <taxon>Heteroconchia</taxon>
        <taxon>Euheterodonta</taxon>
        <taxon>Imparidentia</taxon>
        <taxon>Neoheterodontei</taxon>
        <taxon>Myida</taxon>
        <taxon>Myoidea</taxon>
        <taxon>Myidae</taxon>
        <taxon>Mya</taxon>
    </lineage>
</organism>
<reference evidence="4" key="1">
    <citation type="submission" date="2022-11" db="EMBL/GenBank/DDBJ databases">
        <title>Centuries of genome instability and evolution in soft-shell clam transmissible cancer (bioRxiv).</title>
        <authorList>
            <person name="Hart S.F.M."/>
            <person name="Yonemitsu M.A."/>
            <person name="Giersch R.M."/>
            <person name="Beal B.F."/>
            <person name="Arriagada G."/>
            <person name="Davis B.W."/>
            <person name="Ostrander E.A."/>
            <person name="Goff S.P."/>
            <person name="Metzger M.J."/>
        </authorList>
    </citation>
    <scope>NUCLEOTIDE SEQUENCE</scope>
    <source>
        <strain evidence="4">MELC-2E11</strain>
        <tissue evidence="4">Siphon/mantle</tissue>
    </source>
</reference>
<proteinExistence type="inferred from homology"/>
<sequence length="386" mass="43337">MANPNEPVLLYAHPTMRTLAKQIALQCSLRAKMGTDSHPPETLNIPQQSPEKKPKLSFHRSLSRGNLLPGSRCVEYRDTIRWEKFQDGFPNLFIEDVHLIFLGSFHDPSVIFEQLSVLYMFPRDHGKSGHRGPDCYCQGGPDGYCQDNKAILEGHMATAKTLASMMSAIPLTARGPVQICIFDIHALQERFYFSDNIIPRLESAIPMLLETIIGLPDKDKIAVAFPDDGAFKRFHQFFPDYDTVTCVKIRDGNTRIVKVKDGENQGRKQEDCHGQGRVAVLAGNPEGKHVVIVDDLVQTGGTLINCGKALVDKGATDVSAYATHAVFPNDSWKKFTDNDDFKFKNFWITDSIPHAVEISKHEPFKLLSLCESISRMLMVYDLKQET</sequence>
<name>A0ABY7F9L6_MYAAR</name>
<evidence type="ECO:0000313" key="4">
    <source>
        <dbReference type="EMBL" id="WAR16001.1"/>
    </source>
</evidence>
<evidence type="ECO:0000313" key="5">
    <source>
        <dbReference type="Proteomes" id="UP001164746"/>
    </source>
</evidence>
<dbReference type="Proteomes" id="UP001164746">
    <property type="component" value="Chromosome 10"/>
</dbReference>
<feature type="domain" description="Phosphoribosyltransferase" evidence="3">
    <location>
        <begin position="257"/>
        <end position="339"/>
    </location>
</feature>
<evidence type="ECO:0000256" key="1">
    <source>
        <dbReference type="ARBA" id="ARBA00006478"/>
    </source>
</evidence>
<comment type="similarity">
    <text evidence="1">Belongs to the ribose-phosphate pyrophosphokinase family.</text>
</comment>
<feature type="region of interest" description="Disordered" evidence="2">
    <location>
        <begin position="34"/>
        <end position="56"/>
    </location>
</feature>
<dbReference type="PANTHER" id="PTHR10210">
    <property type="entry name" value="RIBOSE-PHOSPHATE DIPHOSPHOKINASE FAMILY MEMBER"/>
    <property type="match status" value="1"/>
</dbReference>
<dbReference type="InterPro" id="IPR005946">
    <property type="entry name" value="Rib-P_diPkinase"/>
</dbReference>
<dbReference type="EMBL" id="CP111021">
    <property type="protein sequence ID" value="WAR16001.1"/>
    <property type="molecule type" value="Genomic_DNA"/>
</dbReference>
<dbReference type="InterPro" id="IPR000836">
    <property type="entry name" value="PRTase_dom"/>
</dbReference>
<keyword evidence="5" id="KW-1185">Reference proteome</keyword>
<dbReference type="PANTHER" id="PTHR10210:SF45">
    <property type="entry name" value="RIBOSE-PHOSPHATE PYROPHOSPHOKINASE 3, CHLOROPLASTIC"/>
    <property type="match status" value="1"/>
</dbReference>